<dbReference type="GeneTree" id="ENSGT00940000171034"/>
<protein>
    <submittedName>
        <fullName evidence="3">Uncharacterized protein</fullName>
    </submittedName>
</protein>
<keyword evidence="1" id="KW-0175">Coiled coil</keyword>
<reference evidence="3" key="3">
    <citation type="submission" date="2025-09" db="UniProtKB">
        <authorList>
            <consortium name="Ensembl"/>
        </authorList>
    </citation>
    <scope>IDENTIFICATION</scope>
</reference>
<dbReference type="Proteomes" id="UP000005226">
    <property type="component" value="Chromosome 21"/>
</dbReference>
<dbReference type="Ensembl" id="ENSTRUT00000068188.1">
    <property type="protein sequence ID" value="ENSTRUP00000070961.1"/>
    <property type="gene ID" value="ENSTRUG00000033437.1"/>
</dbReference>
<reference evidence="3 4" key="1">
    <citation type="journal article" date="2011" name="Genome Biol. Evol.">
        <title>Integration of the genetic map and genome assembly of fugu facilitates insights into distinct features of genome evolution in teleosts and mammals.</title>
        <authorList>
            <person name="Kai W."/>
            <person name="Kikuchi K."/>
            <person name="Tohari S."/>
            <person name="Chew A.K."/>
            <person name="Tay A."/>
            <person name="Fujiwara A."/>
            <person name="Hosoya S."/>
            <person name="Suetake H."/>
            <person name="Naruse K."/>
            <person name="Brenner S."/>
            <person name="Suzuki Y."/>
            <person name="Venkatesh B."/>
        </authorList>
    </citation>
    <scope>NUCLEOTIDE SEQUENCE [LARGE SCALE GENOMIC DNA]</scope>
</reference>
<dbReference type="InParanoid" id="A0A674NCM6"/>
<feature type="region of interest" description="Disordered" evidence="2">
    <location>
        <begin position="109"/>
        <end position="157"/>
    </location>
</feature>
<reference evidence="3" key="2">
    <citation type="submission" date="2025-08" db="UniProtKB">
        <authorList>
            <consortium name="Ensembl"/>
        </authorList>
    </citation>
    <scope>IDENTIFICATION</scope>
</reference>
<evidence type="ECO:0000256" key="2">
    <source>
        <dbReference type="SAM" id="MobiDB-lite"/>
    </source>
</evidence>
<evidence type="ECO:0000256" key="1">
    <source>
        <dbReference type="SAM" id="Coils"/>
    </source>
</evidence>
<sequence length="197" mass="22302">QIRHCCSMQAKHQSLLKRVDALYEECEELQGLLGECEDKQSDLLNQLRLMTEEKERVHAQLTEQQVEDKSFLIHQLEKQTLQADASQLRSSLADLKAYVQTLEERERLNPLPARPESRKISKAAVEHSWETAEGRLGSGEVTERQLGRRSACPPAQLSRPHIRNVTFKPLTSTWTTCLSKVTSNKATPLFSGGNEVP</sequence>
<dbReference type="PANTHER" id="PTHR43696">
    <property type="entry name" value="COILED-COIL DOMAIN-CONTAINING PROTEIN 157"/>
    <property type="match status" value="1"/>
</dbReference>
<keyword evidence="4" id="KW-1185">Reference proteome</keyword>
<dbReference type="InterPro" id="IPR029681">
    <property type="entry name" value="CCDC157"/>
</dbReference>
<evidence type="ECO:0000313" key="4">
    <source>
        <dbReference type="Proteomes" id="UP000005226"/>
    </source>
</evidence>
<feature type="coiled-coil region" evidence="1">
    <location>
        <begin position="12"/>
        <end position="105"/>
    </location>
</feature>
<dbReference type="AlphaFoldDB" id="A0A674NCM6"/>
<proteinExistence type="predicted"/>
<name>A0A674NCM6_TAKRU</name>
<evidence type="ECO:0000313" key="3">
    <source>
        <dbReference type="Ensembl" id="ENSTRUP00000070961.1"/>
    </source>
</evidence>
<accession>A0A674NCM6</accession>
<dbReference type="PANTHER" id="PTHR43696:SF9">
    <property type="entry name" value="COILED-COIL DOMAIN-CONTAINING PROTEIN 157"/>
    <property type="match status" value="1"/>
</dbReference>
<feature type="compositionally biased region" description="Basic and acidic residues" evidence="2">
    <location>
        <begin position="115"/>
        <end position="133"/>
    </location>
</feature>
<organism evidence="3 4">
    <name type="scientific">Takifugu rubripes</name>
    <name type="common">Japanese pufferfish</name>
    <name type="synonym">Fugu rubripes</name>
    <dbReference type="NCBI Taxonomy" id="31033"/>
    <lineage>
        <taxon>Eukaryota</taxon>
        <taxon>Metazoa</taxon>
        <taxon>Chordata</taxon>
        <taxon>Craniata</taxon>
        <taxon>Vertebrata</taxon>
        <taxon>Euteleostomi</taxon>
        <taxon>Actinopterygii</taxon>
        <taxon>Neopterygii</taxon>
        <taxon>Teleostei</taxon>
        <taxon>Neoteleostei</taxon>
        <taxon>Acanthomorphata</taxon>
        <taxon>Eupercaria</taxon>
        <taxon>Tetraodontiformes</taxon>
        <taxon>Tetradontoidea</taxon>
        <taxon>Tetraodontidae</taxon>
        <taxon>Takifugu</taxon>
    </lineage>
</organism>